<organism evidence="1">
    <name type="scientific">Dichomitus squalens</name>
    <dbReference type="NCBI Taxonomy" id="114155"/>
    <lineage>
        <taxon>Eukaryota</taxon>
        <taxon>Fungi</taxon>
        <taxon>Dikarya</taxon>
        <taxon>Basidiomycota</taxon>
        <taxon>Agaricomycotina</taxon>
        <taxon>Agaricomycetes</taxon>
        <taxon>Polyporales</taxon>
        <taxon>Polyporaceae</taxon>
        <taxon>Dichomitus</taxon>
    </lineage>
</organism>
<evidence type="ECO:0000313" key="1">
    <source>
        <dbReference type="EMBL" id="TBU27853.1"/>
    </source>
</evidence>
<dbReference type="Proteomes" id="UP000292957">
    <property type="component" value="Unassembled WGS sequence"/>
</dbReference>
<reference evidence="1" key="1">
    <citation type="submission" date="2019-01" db="EMBL/GenBank/DDBJ databases">
        <title>Draft genome sequences of three monokaryotic isolates of the white-rot basidiomycete fungus Dichomitus squalens.</title>
        <authorList>
            <consortium name="DOE Joint Genome Institute"/>
            <person name="Lopez S.C."/>
            <person name="Andreopoulos B."/>
            <person name="Pangilinan J."/>
            <person name="Lipzen A."/>
            <person name="Riley R."/>
            <person name="Ahrendt S."/>
            <person name="Ng V."/>
            <person name="Barry K."/>
            <person name="Daum C."/>
            <person name="Grigoriev I.V."/>
            <person name="Hilden K.S."/>
            <person name="Makela M.R."/>
            <person name="de Vries R.P."/>
        </authorList>
    </citation>
    <scope>NUCLEOTIDE SEQUENCE [LARGE SCALE GENOMIC DNA]</scope>
    <source>
        <strain evidence="1">OM18370.1</strain>
    </source>
</reference>
<accession>A0A4V2K079</accession>
<gene>
    <name evidence="1" type="ORF">BD311DRAFT_360528</name>
</gene>
<dbReference type="EMBL" id="ML143427">
    <property type="protein sequence ID" value="TBU27853.1"/>
    <property type="molecule type" value="Genomic_DNA"/>
</dbReference>
<dbReference type="AlphaFoldDB" id="A0A4V2K079"/>
<protein>
    <submittedName>
        <fullName evidence="1">Uncharacterized protein</fullName>
    </submittedName>
</protein>
<proteinExistence type="predicted"/>
<name>A0A4V2K079_9APHY</name>
<sequence>MKWRSSLPQCLLHFDPAGLPLSLYHVRLQHLLLRYNNYRHCSFGSHFMRNWRRLCPARVSGSRGGVHISSHGGDTTGSRRTVKIRTCTLRFRNVGKYRPCILVRNASSGTCPAIVFLMGTLEGVPIEHPSCQHPEYLSRVLQGDISELGPSSFHPLPHDTSLAAQ</sequence>